<gene>
    <name evidence="3" type="ORF">E3J62_01990</name>
</gene>
<dbReference type="PANTHER" id="PTHR30160:SF1">
    <property type="entry name" value="LIPOPOLYSACCHARIDE 1,2-N-ACETYLGLUCOSAMINETRANSFERASE-RELATED"/>
    <property type="match status" value="1"/>
</dbReference>
<sequence length="350" mass="38847">MNRQPGRVENILVIRPGAMGDILVATPVLLNLRNAFPKSRIAFLVQKRFADVLKANPYIDELIEFDKESVGRFWGIGRLKKELAFLASIRARRFDLALDLLGNLRTAILCVASGARERVGYTYRIRKFFYNRRVVARNPQYVVDFNLDSLRMLGVPIEKKDIYLPADESDKAFAGEWLAGRGLGENRLLIGLFPGGGWSSKRWPEAHFSHLGDMLSSKLNASILVMGGPQERDSIKRIISLMSAEPVEVQGFSLSRFAGLVSKLHLFISNDSGPRYLAVAAGIPSIGLFGPTNATNANPTESIHSAITYEGDCLGCNKLTCADQTCMKRILPEAVFEESCRLLKEQGRIS</sequence>
<evidence type="ECO:0000256" key="2">
    <source>
        <dbReference type="ARBA" id="ARBA00022679"/>
    </source>
</evidence>
<dbReference type="GO" id="GO:0008713">
    <property type="term" value="F:ADP-heptose-lipopolysaccharide heptosyltransferase activity"/>
    <property type="evidence" value="ECO:0007669"/>
    <property type="project" value="TreeGrafter"/>
</dbReference>
<dbReference type="InterPro" id="IPR051199">
    <property type="entry name" value="LPS_LOS_Heptosyltrfase"/>
</dbReference>
<dbReference type="PANTHER" id="PTHR30160">
    <property type="entry name" value="TETRAACYLDISACCHARIDE 4'-KINASE-RELATED"/>
    <property type="match status" value="1"/>
</dbReference>
<keyword evidence="1" id="KW-0328">Glycosyltransferase</keyword>
<dbReference type="InterPro" id="IPR002201">
    <property type="entry name" value="Glyco_trans_9"/>
</dbReference>
<keyword evidence="2 3" id="KW-0808">Transferase</keyword>
<protein>
    <submittedName>
        <fullName evidence="3">Glycosyltransferase family 9 protein</fullName>
    </submittedName>
</protein>
<evidence type="ECO:0000256" key="1">
    <source>
        <dbReference type="ARBA" id="ARBA00022676"/>
    </source>
</evidence>
<proteinExistence type="predicted"/>
<dbReference type="GO" id="GO:0009244">
    <property type="term" value="P:lipopolysaccharide core region biosynthetic process"/>
    <property type="evidence" value="ECO:0007669"/>
    <property type="project" value="TreeGrafter"/>
</dbReference>
<dbReference type="Gene3D" id="3.40.50.2000">
    <property type="entry name" value="Glycogen Phosphorylase B"/>
    <property type="match status" value="2"/>
</dbReference>
<dbReference type="EMBL" id="SOJN01000025">
    <property type="protein sequence ID" value="TET47273.1"/>
    <property type="molecule type" value="Genomic_DNA"/>
</dbReference>
<organism evidence="3 4">
    <name type="scientific">candidate division TA06 bacterium</name>
    <dbReference type="NCBI Taxonomy" id="2250710"/>
    <lineage>
        <taxon>Bacteria</taxon>
        <taxon>Bacteria division TA06</taxon>
    </lineage>
</organism>
<accession>A0A523UXP5</accession>
<dbReference type="Proteomes" id="UP000315525">
    <property type="component" value="Unassembled WGS sequence"/>
</dbReference>
<dbReference type="SUPFAM" id="SSF53756">
    <property type="entry name" value="UDP-Glycosyltransferase/glycogen phosphorylase"/>
    <property type="match status" value="1"/>
</dbReference>
<dbReference type="AlphaFoldDB" id="A0A523UXP5"/>
<reference evidence="3 4" key="1">
    <citation type="submission" date="2019-03" db="EMBL/GenBank/DDBJ databases">
        <title>Metabolic potential of uncultured bacteria and archaea associated with petroleum seepage in deep-sea sediments.</title>
        <authorList>
            <person name="Dong X."/>
            <person name="Hubert C."/>
        </authorList>
    </citation>
    <scope>NUCLEOTIDE SEQUENCE [LARGE SCALE GENOMIC DNA]</scope>
    <source>
        <strain evidence="3">E44_bin18</strain>
    </source>
</reference>
<evidence type="ECO:0000313" key="3">
    <source>
        <dbReference type="EMBL" id="TET47273.1"/>
    </source>
</evidence>
<dbReference type="GO" id="GO:0005829">
    <property type="term" value="C:cytosol"/>
    <property type="evidence" value="ECO:0007669"/>
    <property type="project" value="TreeGrafter"/>
</dbReference>
<dbReference type="CDD" id="cd03789">
    <property type="entry name" value="GT9_LPS_heptosyltransferase"/>
    <property type="match status" value="1"/>
</dbReference>
<dbReference type="Pfam" id="PF01075">
    <property type="entry name" value="Glyco_transf_9"/>
    <property type="match status" value="1"/>
</dbReference>
<name>A0A523UXP5_UNCT6</name>
<comment type="caution">
    <text evidence="3">The sequence shown here is derived from an EMBL/GenBank/DDBJ whole genome shotgun (WGS) entry which is preliminary data.</text>
</comment>
<evidence type="ECO:0000313" key="4">
    <source>
        <dbReference type="Proteomes" id="UP000315525"/>
    </source>
</evidence>